<name>A0A1C4BX39_9BACT</name>
<accession>A0A1C4BX39</accession>
<evidence type="ECO:0000313" key="1">
    <source>
        <dbReference type="EMBL" id="SCC11322.1"/>
    </source>
</evidence>
<evidence type="ECO:0000313" key="2">
    <source>
        <dbReference type="Proteomes" id="UP000242818"/>
    </source>
</evidence>
<dbReference type="AlphaFoldDB" id="A0A1C4BX39"/>
<dbReference type="Proteomes" id="UP000242818">
    <property type="component" value="Unassembled WGS sequence"/>
</dbReference>
<protein>
    <submittedName>
        <fullName evidence="1">Uncharacterized protein</fullName>
    </submittedName>
</protein>
<dbReference type="EMBL" id="FMAR01000003">
    <property type="protein sequence ID" value="SCC11322.1"/>
    <property type="molecule type" value="Genomic_DNA"/>
</dbReference>
<proteinExistence type="predicted"/>
<keyword evidence="2" id="KW-1185">Reference proteome</keyword>
<organism evidence="1 2">
    <name type="scientific">Chitinophaga costaii</name>
    <dbReference type="NCBI Taxonomy" id="1335309"/>
    <lineage>
        <taxon>Bacteria</taxon>
        <taxon>Pseudomonadati</taxon>
        <taxon>Bacteroidota</taxon>
        <taxon>Chitinophagia</taxon>
        <taxon>Chitinophagales</taxon>
        <taxon>Chitinophagaceae</taxon>
        <taxon>Chitinophaga</taxon>
    </lineage>
</organism>
<sequence>MLTFTTVYLVRLYYPKWKAQWRHYVADTRRDAYGRWAKKQEWESSKPFAFSFS</sequence>
<gene>
    <name evidence="1" type="ORF">GA0116948_103291</name>
</gene>
<reference evidence="1 2" key="1">
    <citation type="submission" date="2016-08" db="EMBL/GenBank/DDBJ databases">
        <authorList>
            <person name="Seilhamer J.J."/>
        </authorList>
    </citation>
    <scope>NUCLEOTIDE SEQUENCE [LARGE SCALE GENOMIC DNA]</scope>
    <source>
        <strain evidence="1 2">A37T2</strain>
    </source>
</reference>
<dbReference type="RefSeq" id="WP_165798332.1">
    <property type="nucleotide sequence ID" value="NZ_FMAR01000003.1"/>
</dbReference>